<dbReference type="GO" id="GO:0016787">
    <property type="term" value="F:hydrolase activity"/>
    <property type="evidence" value="ECO:0007669"/>
    <property type="project" value="UniProtKB-KW"/>
</dbReference>
<dbReference type="InterPro" id="IPR000073">
    <property type="entry name" value="AB_hydrolase_1"/>
</dbReference>
<keyword evidence="2" id="KW-0378">Hydrolase</keyword>
<comment type="caution">
    <text evidence="2">The sequence shown here is derived from an EMBL/GenBank/DDBJ whole genome shotgun (WGS) entry which is preliminary data.</text>
</comment>
<gene>
    <name evidence="2" type="ORF">IDF66_21735</name>
</gene>
<organism evidence="2 3">
    <name type="scientific">Gordonia hankookensis</name>
    <dbReference type="NCBI Taxonomy" id="589403"/>
    <lineage>
        <taxon>Bacteria</taxon>
        <taxon>Bacillati</taxon>
        <taxon>Actinomycetota</taxon>
        <taxon>Actinomycetes</taxon>
        <taxon>Mycobacteriales</taxon>
        <taxon>Gordoniaceae</taxon>
        <taxon>Gordonia</taxon>
    </lineage>
</organism>
<protein>
    <submittedName>
        <fullName evidence="2">Alpha/beta hydrolase</fullName>
    </submittedName>
</protein>
<dbReference type="EMBL" id="JACWMS010000005">
    <property type="protein sequence ID" value="MBD1322209.1"/>
    <property type="molecule type" value="Genomic_DNA"/>
</dbReference>
<proteinExistence type="predicted"/>
<name>A0ABR7WHG7_9ACTN</name>
<accession>A0ABR7WHG7</accession>
<dbReference type="Pfam" id="PF00561">
    <property type="entry name" value="Abhydrolase_1"/>
    <property type="match status" value="1"/>
</dbReference>
<evidence type="ECO:0000313" key="2">
    <source>
        <dbReference type="EMBL" id="MBD1322209.1"/>
    </source>
</evidence>
<dbReference type="InterPro" id="IPR029058">
    <property type="entry name" value="AB_hydrolase_fold"/>
</dbReference>
<reference evidence="2 3" key="1">
    <citation type="submission" date="2020-09" db="EMBL/GenBank/DDBJ databases">
        <title>Novel species in genus Gordonia.</title>
        <authorList>
            <person name="Zhang G."/>
        </authorList>
    </citation>
    <scope>NUCLEOTIDE SEQUENCE [LARGE SCALE GENOMIC DNA]</scope>
    <source>
        <strain evidence="2 3">ON-33</strain>
    </source>
</reference>
<sequence>MREHTVNTDLGKLHATIVGEGPVTVLWHSMFVDARSWQRVVPALAEHRTLVIVDGPSSGRSDRLDRAVDIAACAGAAAELVTDLCAGLDQEADVDQSGVDWVGCAWGGHVGLHLAATQPSMVRSLVAISAPTFPIDAALRRQVGMLLPLYRVIGPRGPVRTAIETAVFTDATRAHDAEALGLLNDSLRTSGRSMIAAIRTGILNRTDLEWAALRTACPTLFVSTDDRGEWTPGEARAMASRMPDAHEVTVHDARVIPALEQPGATASAIIAFWSRSALACDQRRV</sequence>
<evidence type="ECO:0000313" key="3">
    <source>
        <dbReference type="Proteomes" id="UP000602395"/>
    </source>
</evidence>
<evidence type="ECO:0000259" key="1">
    <source>
        <dbReference type="Pfam" id="PF00561"/>
    </source>
</evidence>
<keyword evidence="3" id="KW-1185">Reference proteome</keyword>
<dbReference type="PANTHER" id="PTHR43194:SF5">
    <property type="entry name" value="PIMELOYL-[ACYL-CARRIER PROTEIN] METHYL ESTER ESTERASE"/>
    <property type="match status" value="1"/>
</dbReference>
<feature type="domain" description="AB hydrolase-1" evidence="1">
    <location>
        <begin position="28"/>
        <end position="143"/>
    </location>
</feature>
<dbReference type="SUPFAM" id="SSF53474">
    <property type="entry name" value="alpha/beta-Hydrolases"/>
    <property type="match status" value="1"/>
</dbReference>
<dbReference type="PANTHER" id="PTHR43194">
    <property type="entry name" value="HYDROLASE ALPHA/BETA FOLD FAMILY"/>
    <property type="match status" value="1"/>
</dbReference>
<dbReference type="InterPro" id="IPR050228">
    <property type="entry name" value="Carboxylesterase_BioH"/>
</dbReference>
<dbReference type="RefSeq" id="WP_190268582.1">
    <property type="nucleotide sequence ID" value="NZ_BAABAD010000004.1"/>
</dbReference>
<dbReference type="Gene3D" id="3.40.50.1820">
    <property type="entry name" value="alpha/beta hydrolase"/>
    <property type="match status" value="1"/>
</dbReference>
<dbReference type="Proteomes" id="UP000602395">
    <property type="component" value="Unassembled WGS sequence"/>
</dbReference>